<dbReference type="Gene3D" id="1.25.40.10">
    <property type="entry name" value="Tetratricopeptide repeat domain"/>
    <property type="match status" value="1"/>
</dbReference>
<protein>
    <submittedName>
        <fullName evidence="1">Uncharacterized protein</fullName>
    </submittedName>
</protein>
<comment type="caution">
    <text evidence="1">The sequence shown here is derived from an EMBL/GenBank/DDBJ whole genome shotgun (WGS) entry which is preliminary data.</text>
</comment>
<reference evidence="1" key="1">
    <citation type="submission" date="2020-05" db="EMBL/GenBank/DDBJ databases">
        <title>Phylogenomic resolution of chytrid fungi.</title>
        <authorList>
            <person name="Stajich J.E."/>
            <person name="Amses K."/>
            <person name="Simmons R."/>
            <person name="Seto K."/>
            <person name="Myers J."/>
            <person name="Bonds A."/>
            <person name="Quandt C.A."/>
            <person name="Barry K."/>
            <person name="Liu P."/>
            <person name="Grigoriev I."/>
            <person name="Longcore J.E."/>
            <person name="James T.Y."/>
        </authorList>
    </citation>
    <scope>NUCLEOTIDE SEQUENCE</scope>
    <source>
        <strain evidence="1">JEL0476</strain>
    </source>
</reference>
<accession>A0AAD5TXD3</accession>
<dbReference type="Proteomes" id="UP001211065">
    <property type="component" value="Unassembled WGS sequence"/>
</dbReference>
<sequence>MPSGLLNQGFTETGADNKIDIPEITQKKFENLIRIYGKTRDLDLTLKAFYKFKKEHPKLVRLETYVIVLSQITRSFKYFYRPLKDKLHFSAVNNSDFKKNGNEKFFFLPTGGREAQIFCEIWKECESTFGLFPELFLPLLNFHVVKGDINTVQLVLRDMESKNLRPTIQHYNLILQDFTAFKAHRPDQIHLGIKLFENLEKRGLAGEPTLTPDEESLQLMILGCSKRGMVNNTKFLSKRNSTVLLLSSLYLNLENLTKEILNDQLIHCGRLPTNQQFYSLLKFNLKNRSKFKEILTRLQLCGVRYDGYILDLIIREKILNYEFAEAFEDIKSLDSILLNLSLGHQIKILPTKKTFKIFHYLLCKNFSKNKNLFLLDELHYVFSSYEKKFGVDLTMRVSFLHYILNGIRSRKIEFLEVEGLISEYLTKFTFLKKGLLSEILQMYLYSRNIVKAIEIYIQFTKKLETESLEKFLSKNKDVSELNKYIPQIRAIKNLLLSNFGDSSMDVEKKLVFKKIFDQIIYFNMEVDLPTIKIILTYLKSYSIRHVFDNIVFRGDLKFRNYWSFFLSWVNSIRRFSGQVDLNRYPYLINLNFVSRQERELQKQNKKLSYSKVFYVFGEDRDVTEILNFSFYFCLVNEKVEELEFILHLFILNKSQPKKKYFLEYLKLETENFSRTELTRLEKRKITLIRKNLISVKQYQNFTKIRNFKYGRLGRLKKHFLISLRKKNTTQNIYKVFKKSEKTGSKIFKKINESSKKTKYMKLIVERLFNK</sequence>
<organism evidence="1 2">
    <name type="scientific">Clydaea vesicula</name>
    <dbReference type="NCBI Taxonomy" id="447962"/>
    <lineage>
        <taxon>Eukaryota</taxon>
        <taxon>Fungi</taxon>
        <taxon>Fungi incertae sedis</taxon>
        <taxon>Chytridiomycota</taxon>
        <taxon>Chytridiomycota incertae sedis</taxon>
        <taxon>Chytridiomycetes</taxon>
        <taxon>Lobulomycetales</taxon>
        <taxon>Lobulomycetaceae</taxon>
        <taxon>Clydaea</taxon>
    </lineage>
</organism>
<dbReference type="InterPro" id="IPR011990">
    <property type="entry name" value="TPR-like_helical_dom_sf"/>
</dbReference>
<dbReference type="AlphaFoldDB" id="A0AAD5TXD3"/>
<proteinExistence type="predicted"/>
<evidence type="ECO:0000313" key="2">
    <source>
        <dbReference type="Proteomes" id="UP001211065"/>
    </source>
</evidence>
<dbReference type="EMBL" id="JADGJW010000677">
    <property type="protein sequence ID" value="KAJ3213772.1"/>
    <property type="molecule type" value="Genomic_DNA"/>
</dbReference>
<name>A0AAD5TXD3_9FUNG</name>
<gene>
    <name evidence="1" type="ORF">HK099_007189</name>
</gene>
<evidence type="ECO:0000313" key="1">
    <source>
        <dbReference type="EMBL" id="KAJ3213772.1"/>
    </source>
</evidence>
<keyword evidence="2" id="KW-1185">Reference proteome</keyword>